<gene>
    <name evidence="7" type="ORF">BXY82_2280</name>
</gene>
<dbReference type="GO" id="GO:0006352">
    <property type="term" value="P:DNA-templated transcription initiation"/>
    <property type="evidence" value="ECO:0007669"/>
    <property type="project" value="InterPro"/>
</dbReference>
<dbReference type="SUPFAM" id="SSF88946">
    <property type="entry name" value="Sigma2 domain of RNA polymerase sigma factors"/>
    <property type="match status" value="1"/>
</dbReference>
<protein>
    <submittedName>
        <fullName evidence="7">RNA polymerase sigma-70 factor (ECF subfamily)</fullName>
    </submittedName>
</protein>
<dbReference type="PANTHER" id="PTHR43133:SF51">
    <property type="entry name" value="RNA POLYMERASE SIGMA FACTOR"/>
    <property type="match status" value="1"/>
</dbReference>
<evidence type="ECO:0000256" key="1">
    <source>
        <dbReference type="ARBA" id="ARBA00010641"/>
    </source>
</evidence>
<dbReference type="Pfam" id="PF04542">
    <property type="entry name" value="Sigma70_r2"/>
    <property type="match status" value="1"/>
</dbReference>
<dbReference type="GO" id="GO:0016987">
    <property type="term" value="F:sigma factor activity"/>
    <property type="evidence" value="ECO:0007669"/>
    <property type="project" value="UniProtKB-KW"/>
</dbReference>
<evidence type="ECO:0000256" key="2">
    <source>
        <dbReference type="ARBA" id="ARBA00023015"/>
    </source>
</evidence>
<dbReference type="SUPFAM" id="SSF88659">
    <property type="entry name" value="Sigma3 and sigma4 domains of RNA polymerase sigma factors"/>
    <property type="match status" value="1"/>
</dbReference>
<proteinExistence type="inferred from homology"/>
<evidence type="ECO:0000256" key="3">
    <source>
        <dbReference type="ARBA" id="ARBA00023082"/>
    </source>
</evidence>
<sequence length="188" mass="22261">MFLKPILIHNKDLLEQCKLGNERAQMEIYRRYYHAMYNTSYRIVKDKFVAEDIMQDSFLIAFTKLDTLNDVNMFGPWLKRIIINNSISAYRKNEKNQEVALEEVLYKVEDDQGVEEDYQWSTIKAAQIIDCMKSLKSNYQLGLTLNLIEGYDYEEICDIMNISYANCRTMISRAKESLRQKLKPIMDH</sequence>
<organism evidence="7 8">
    <name type="scientific">Gelidibacter sediminis</name>
    <dbReference type="NCBI Taxonomy" id="1608710"/>
    <lineage>
        <taxon>Bacteria</taxon>
        <taxon>Pseudomonadati</taxon>
        <taxon>Bacteroidota</taxon>
        <taxon>Flavobacteriia</taxon>
        <taxon>Flavobacteriales</taxon>
        <taxon>Flavobacteriaceae</taxon>
        <taxon>Gelidibacter</taxon>
    </lineage>
</organism>
<dbReference type="InterPro" id="IPR036388">
    <property type="entry name" value="WH-like_DNA-bd_sf"/>
</dbReference>
<keyword evidence="3" id="KW-0731">Sigma factor</keyword>
<feature type="domain" description="RNA polymerase sigma factor 70 region 4 type 2" evidence="6">
    <location>
        <begin position="127"/>
        <end position="178"/>
    </location>
</feature>
<dbReference type="Pfam" id="PF08281">
    <property type="entry name" value="Sigma70_r4_2"/>
    <property type="match status" value="1"/>
</dbReference>
<reference evidence="7 8" key="1">
    <citation type="submission" date="2019-03" db="EMBL/GenBank/DDBJ databases">
        <title>Genomic Encyclopedia of Archaeal and Bacterial Type Strains, Phase II (KMG-II): from individual species to whole genera.</title>
        <authorList>
            <person name="Goeker M."/>
        </authorList>
    </citation>
    <scope>NUCLEOTIDE SEQUENCE [LARGE SCALE GENOMIC DNA]</scope>
    <source>
        <strain evidence="7 8">DSM 28135</strain>
    </source>
</reference>
<dbReference type="InterPro" id="IPR039425">
    <property type="entry name" value="RNA_pol_sigma-70-like"/>
</dbReference>
<keyword evidence="8" id="KW-1185">Reference proteome</keyword>
<dbReference type="InterPro" id="IPR013324">
    <property type="entry name" value="RNA_pol_sigma_r3/r4-like"/>
</dbReference>
<comment type="similarity">
    <text evidence="1">Belongs to the sigma-70 factor family. ECF subfamily.</text>
</comment>
<dbReference type="CDD" id="cd06171">
    <property type="entry name" value="Sigma70_r4"/>
    <property type="match status" value="1"/>
</dbReference>
<evidence type="ECO:0000313" key="8">
    <source>
        <dbReference type="Proteomes" id="UP000294689"/>
    </source>
</evidence>
<evidence type="ECO:0000259" key="5">
    <source>
        <dbReference type="Pfam" id="PF04542"/>
    </source>
</evidence>
<keyword evidence="2" id="KW-0805">Transcription regulation</keyword>
<dbReference type="GO" id="GO:0003677">
    <property type="term" value="F:DNA binding"/>
    <property type="evidence" value="ECO:0007669"/>
    <property type="project" value="InterPro"/>
</dbReference>
<dbReference type="NCBIfam" id="TIGR02937">
    <property type="entry name" value="sigma70-ECF"/>
    <property type="match status" value="1"/>
</dbReference>
<dbReference type="InterPro" id="IPR013325">
    <property type="entry name" value="RNA_pol_sigma_r2"/>
</dbReference>
<evidence type="ECO:0000256" key="4">
    <source>
        <dbReference type="ARBA" id="ARBA00023163"/>
    </source>
</evidence>
<dbReference type="EMBL" id="SOBW01000008">
    <property type="protein sequence ID" value="TDU40234.1"/>
    <property type="molecule type" value="Genomic_DNA"/>
</dbReference>
<dbReference type="InterPro" id="IPR007627">
    <property type="entry name" value="RNA_pol_sigma70_r2"/>
</dbReference>
<dbReference type="Proteomes" id="UP000294689">
    <property type="component" value="Unassembled WGS sequence"/>
</dbReference>
<dbReference type="AlphaFoldDB" id="A0A4R7PYY0"/>
<evidence type="ECO:0000259" key="6">
    <source>
        <dbReference type="Pfam" id="PF08281"/>
    </source>
</evidence>
<name>A0A4R7PYY0_9FLAO</name>
<dbReference type="PANTHER" id="PTHR43133">
    <property type="entry name" value="RNA POLYMERASE ECF-TYPE SIGMA FACTO"/>
    <property type="match status" value="1"/>
</dbReference>
<keyword evidence="4" id="KW-0804">Transcription</keyword>
<comment type="caution">
    <text evidence="7">The sequence shown here is derived from an EMBL/GenBank/DDBJ whole genome shotgun (WGS) entry which is preliminary data.</text>
</comment>
<feature type="domain" description="RNA polymerase sigma-70 region 2" evidence="5">
    <location>
        <begin position="28"/>
        <end position="94"/>
    </location>
</feature>
<dbReference type="InterPro" id="IPR013249">
    <property type="entry name" value="RNA_pol_sigma70_r4_t2"/>
</dbReference>
<dbReference type="Gene3D" id="1.10.10.10">
    <property type="entry name" value="Winged helix-like DNA-binding domain superfamily/Winged helix DNA-binding domain"/>
    <property type="match status" value="1"/>
</dbReference>
<dbReference type="Gene3D" id="1.10.1740.10">
    <property type="match status" value="1"/>
</dbReference>
<evidence type="ECO:0000313" key="7">
    <source>
        <dbReference type="EMBL" id="TDU40234.1"/>
    </source>
</evidence>
<dbReference type="InterPro" id="IPR014284">
    <property type="entry name" value="RNA_pol_sigma-70_dom"/>
</dbReference>
<accession>A0A4R7PYY0</accession>